<dbReference type="InterPro" id="IPR016155">
    <property type="entry name" value="Mopterin_synth/thiamin_S_b"/>
</dbReference>
<dbReference type="PANTHER" id="PTHR38031">
    <property type="entry name" value="SULFUR CARRIER PROTEIN SLR0821-RELATED"/>
    <property type="match status" value="1"/>
</dbReference>
<dbReference type="SUPFAM" id="SSF54285">
    <property type="entry name" value="MoaD/ThiS"/>
    <property type="match status" value="1"/>
</dbReference>
<accession>A0A7M1UTW7</accession>
<protein>
    <submittedName>
        <fullName evidence="1">MoaD/ThiS family protein</fullName>
    </submittedName>
</protein>
<dbReference type="RefSeq" id="WP_193436134.1">
    <property type="nucleotide sequence ID" value="NZ_CP063144.1"/>
</dbReference>
<dbReference type="OrthoDB" id="98357at2157"/>
<name>A0A7M1UTW7_9CREN</name>
<reference evidence="1 2" key="1">
    <citation type="submission" date="2020-10" db="EMBL/GenBank/DDBJ databases">
        <title>Complete genome sequence of Thermosphaera aggregans strain 3507.</title>
        <authorList>
            <person name="Zayulina K.S."/>
            <person name="Elcheninov A.G."/>
            <person name="Toshchakov S.V."/>
            <person name="Kublanov I.V."/>
            <person name="Kochetkova T.V."/>
        </authorList>
    </citation>
    <scope>NUCLEOTIDE SEQUENCE [LARGE SCALE GENOMIC DNA]</scope>
    <source>
        <strain evidence="1 2">3507</strain>
    </source>
</reference>
<dbReference type="InterPro" id="IPR012675">
    <property type="entry name" value="Beta-grasp_dom_sf"/>
</dbReference>
<dbReference type="Gene3D" id="3.10.20.30">
    <property type="match status" value="1"/>
</dbReference>
<evidence type="ECO:0000313" key="2">
    <source>
        <dbReference type="Proteomes" id="UP000593766"/>
    </source>
</evidence>
<keyword evidence="2" id="KW-1185">Reference proteome</keyword>
<dbReference type="EMBL" id="CP063144">
    <property type="protein sequence ID" value="QOR94334.1"/>
    <property type="molecule type" value="Genomic_DNA"/>
</dbReference>
<dbReference type="KEGG" id="tcs:IMZ38_06925"/>
<dbReference type="InterPro" id="IPR003749">
    <property type="entry name" value="ThiS/MoaD-like"/>
</dbReference>
<dbReference type="PANTHER" id="PTHR38031:SF1">
    <property type="entry name" value="SULFUR CARRIER PROTEIN CYSO"/>
    <property type="match status" value="1"/>
</dbReference>
<dbReference type="AlphaFoldDB" id="A0A7M1UTW7"/>
<dbReference type="Pfam" id="PF02597">
    <property type="entry name" value="ThiS"/>
    <property type="match status" value="1"/>
</dbReference>
<sequence length="95" mass="10481">MTIIVRLYGALKDVAGREVLALEPKNHSLILIDLIKEILRIHPPLNEFITIRDERIEVKGLTILVNGRHVMFLGGDTAVVNDGDVVDILPPLHGG</sequence>
<dbReference type="CDD" id="cd17040">
    <property type="entry name" value="Ubl_MoaD_like"/>
    <property type="match status" value="1"/>
</dbReference>
<dbReference type="InterPro" id="IPR052045">
    <property type="entry name" value="Sulfur_Carrier/Prot_Modifier"/>
</dbReference>
<dbReference type="Proteomes" id="UP000593766">
    <property type="component" value="Chromosome"/>
</dbReference>
<evidence type="ECO:0000313" key="1">
    <source>
        <dbReference type="EMBL" id="QOR94334.1"/>
    </source>
</evidence>
<gene>
    <name evidence="1" type="ORF">IMZ38_06925</name>
</gene>
<organism evidence="1 2">
    <name type="scientific">Thermosphaera chiliense</name>
    <dbReference type="NCBI Taxonomy" id="3402707"/>
    <lineage>
        <taxon>Archaea</taxon>
        <taxon>Thermoproteota</taxon>
        <taxon>Thermoprotei</taxon>
        <taxon>Desulfurococcales</taxon>
        <taxon>Desulfurococcaceae</taxon>
        <taxon>Thermosphaera</taxon>
    </lineage>
</organism>
<proteinExistence type="predicted"/>
<dbReference type="GeneID" id="59455137"/>